<dbReference type="EMBL" id="GGEC01042132">
    <property type="protein sequence ID" value="MBX22616.1"/>
    <property type="molecule type" value="Transcribed_RNA"/>
</dbReference>
<protein>
    <submittedName>
        <fullName evidence="1">Uncharacterized protein</fullName>
    </submittedName>
</protein>
<name>A0A2P2LXB9_RHIMU</name>
<sequence length="56" mass="6750">MLIWWLACFYSNSNYFLHGHVEEPTKMKIKLWYILEGLFVVGFVGDCRWVMQKCFA</sequence>
<reference evidence="1" key="1">
    <citation type="submission" date="2018-02" db="EMBL/GenBank/DDBJ databases">
        <title>Rhizophora mucronata_Transcriptome.</title>
        <authorList>
            <person name="Meera S.P."/>
            <person name="Sreeshan A."/>
            <person name="Augustine A."/>
        </authorList>
    </citation>
    <scope>NUCLEOTIDE SEQUENCE</scope>
    <source>
        <tissue evidence="1">Leaf</tissue>
    </source>
</reference>
<evidence type="ECO:0000313" key="1">
    <source>
        <dbReference type="EMBL" id="MBX22616.1"/>
    </source>
</evidence>
<organism evidence="1">
    <name type="scientific">Rhizophora mucronata</name>
    <name type="common">Asiatic mangrove</name>
    <dbReference type="NCBI Taxonomy" id="61149"/>
    <lineage>
        <taxon>Eukaryota</taxon>
        <taxon>Viridiplantae</taxon>
        <taxon>Streptophyta</taxon>
        <taxon>Embryophyta</taxon>
        <taxon>Tracheophyta</taxon>
        <taxon>Spermatophyta</taxon>
        <taxon>Magnoliopsida</taxon>
        <taxon>eudicotyledons</taxon>
        <taxon>Gunneridae</taxon>
        <taxon>Pentapetalae</taxon>
        <taxon>rosids</taxon>
        <taxon>fabids</taxon>
        <taxon>Malpighiales</taxon>
        <taxon>Rhizophoraceae</taxon>
        <taxon>Rhizophora</taxon>
    </lineage>
</organism>
<accession>A0A2P2LXB9</accession>
<dbReference type="AlphaFoldDB" id="A0A2P2LXB9"/>
<proteinExistence type="predicted"/>